<dbReference type="RefSeq" id="WP_176279736.1">
    <property type="nucleotide sequence ID" value="NZ_JABWMH010000003.1"/>
</dbReference>
<evidence type="ECO:0000313" key="3">
    <source>
        <dbReference type="Proteomes" id="UP000652427"/>
    </source>
</evidence>
<feature type="transmembrane region" description="Helical" evidence="1">
    <location>
        <begin position="197"/>
        <end position="216"/>
    </location>
</feature>
<keyword evidence="3" id="KW-1185">Reference proteome</keyword>
<feature type="transmembrane region" description="Helical" evidence="1">
    <location>
        <begin position="77"/>
        <end position="95"/>
    </location>
</feature>
<feature type="transmembrane region" description="Helical" evidence="1">
    <location>
        <begin position="174"/>
        <end position="191"/>
    </location>
</feature>
<keyword evidence="1" id="KW-0472">Membrane</keyword>
<keyword evidence="1" id="KW-1133">Transmembrane helix</keyword>
<keyword evidence="1" id="KW-0812">Transmembrane</keyword>
<organism evidence="2 3">
    <name type="scientific">Parasphingorhabdus flavimaris</name>
    <dbReference type="NCBI Taxonomy" id="266812"/>
    <lineage>
        <taxon>Bacteria</taxon>
        <taxon>Pseudomonadati</taxon>
        <taxon>Pseudomonadota</taxon>
        <taxon>Alphaproteobacteria</taxon>
        <taxon>Sphingomonadales</taxon>
        <taxon>Sphingomonadaceae</taxon>
        <taxon>Parasphingorhabdus</taxon>
    </lineage>
</organism>
<evidence type="ECO:0008006" key="4">
    <source>
        <dbReference type="Google" id="ProtNLM"/>
    </source>
</evidence>
<feature type="transmembrane region" description="Helical" evidence="1">
    <location>
        <begin position="107"/>
        <end position="129"/>
    </location>
</feature>
<sequence>MIPVDPVDLSNPAPFDALSYYGHIAIGIIGLLAAIIALATRKGSNVHILAGRSFASCILLVAITSLILLSVRMAPPLFVAALTAVYAVGTAILALKPTTKKIEMMEYGLFVFEIFVVGIFLTMAIPQIIAGNIPAIGPLVILVIPIILLAGDVHFFRNAHRRPVLRLRRHLARMIWAFIIAVRAPLAEIYAELDMPVAVLLFGPLVVAPVMIMIFLNKYARKPGPI</sequence>
<protein>
    <recommendedName>
        <fullName evidence="4">DUF2306 domain-containing protein</fullName>
    </recommendedName>
</protein>
<name>A0ABX2N3C7_9SPHN</name>
<feature type="transmembrane region" description="Helical" evidence="1">
    <location>
        <begin position="20"/>
        <end position="39"/>
    </location>
</feature>
<accession>A0ABX2N3C7</accession>
<evidence type="ECO:0000256" key="1">
    <source>
        <dbReference type="SAM" id="Phobius"/>
    </source>
</evidence>
<evidence type="ECO:0000313" key="2">
    <source>
        <dbReference type="EMBL" id="NVD28210.1"/>
    </source>
</evidence>
<proteinExistence type="predicted"/>
<feature type="transmembrane region" description="Helical" evidence="1">
    <location>
        <begin position="135"/>
        <end position="153"/>
    </location>
</feature>
<dbReference type="Proteomes" id="UP000652427">
    <property type="component" value="Unassembled WGS sequence"/>
</dbReference>
<comment type="caution">
    <text evidence="2">The sequence shown here is derived from an EMBL/GenBank/DDBJ whole genome shotgun (WGS) entry which is preliminary data.</text>
</comment>
<feature type="transmembrane region" description="Helical" evidence="1">
    <location>
        <begin position="51"/>
        <end position="71"/>
    </location>
</feature>
<reference evidence="2 3" key="1">
    <citation type="submission" date="2020-06" db="EMBL/GenBank/DDBJ databases">
        <authorList>
            <person name="Kim S.-J."/>
            <person name="Park S.-J."/>
        </authorList>
    </citation>
    <scope>NUCLEOTIDE SEQUENCE [LARGE SCALE GENOMIC DNA]</scope>
    <source>
        <strain evidence="2 3">SW-151</strain>
    </source>
</reference>
<gene>
    <name evidence="2" type="ORF">HUO14_09870</name>
</gene>
<dbReference type="EMBL" id="JABWMH010000003">
    <property type="protein sequence ID" value="NVD28210.1"/>
    <property type="molecule type" value="Genomic_DNA"/>
</dbReference>